<keyword evidence="5" id="KW-0408">Iron</keyword>
<dbReference type="PROSITE" id="PS51318">
    <property type="entry name" value="TAT"/>
    <property type="match status" value="1"/>
</dbReference>
<keyword evidence="4 6" id="KW-0560">Oxidoreductase</keyword>
<comment type="cofactor">
    <cofactor evidence="1">
        <name>FAD</name>
        <dbReference type="ChEBI" id="CHEBI:57692"/>
    </cofactor>
</comment>
<organism evidence="9 10">
    <name type="scientific">Syntrophus gentianae</name>
    <dbReference type="NCBI Taxonomy" id="43775"/>
    <lineage>
        <taxon>Bacteria</taxon>
        <taxon>Pseudomonadati</taxon>
        <taxon>Thermodesulfobacteriota</taxon>
        <taxon>Syntrophia</taxon>
        <taxon>Syntrophales</taxon>
        <taxon>Syntrophaceae</taxon>
        <taxon>Syntrophus</taxon>
    </lineage>
</organism>
<keyword evidence="5" id="KW-0411">Iron-sulfur</keyword>
<dbReference type="GO" id="GO:0016491">
    <property type="term" value="F:oxidoreductase activity"/>
    <property type="evidence" value="ECO:0007669"/>
    <property type="project" value="UniProtKB-KW"/>
</dbReference>
<evidence type="ECO:0000313" key="9">
    <source>
        <dbReference type="EMBL" id="SEM15291.1"/>
    </source>
</evidence>
<evidence type="ECO:0000313" key="10">
    <source>
        <dbReference type="Proteomes" id="UP000198744"/>
    </source>
</evidence>
<dbReference type="InterPro" id="IPR050315">
    <property type="entry name" value="FAD-oxidoreductase_2"/>
</dbReference>
<protein>
    <submittedName>
        <fullName evidence="9">Fumarate reductase flavoprotein subunit</fullName>
    </submittedName>
</protein>
<accession>A0A1H7W1C3</accession>
<dbReference type="RefSeq" id="WP_217638877.1">
    <property type="nucleotide sequence ID" value="NZ_FOBS01000005.1"/>
</dbReference>
<proteinExistence type="inferred from homology"/>
<evidence type="ECO:0000259" key="8">
    <source>
        <dbReference type="Pfam" id="PF00890"/>
    </source>
</evidence>
<dbReference type="STRING" id="43775.SAMN04489760_105108"/>
<evidence type="ECO:0000256" key="7">
    <source>
        <dbReference type="SAM" id="Phobius"/>
    </source>
</evidence>
<dbReference type="Gene3D" id="3.50.50.60">
    <property type="entry name" value="FAD/NAD(P)-binding domain"/>
    <property type="match status" value="1"/>
</dbReference>
<dbReference type="Gene3D" id="3.90.700.10">
    <property type="entry name" value="Succinate dehydrogenase/fumarate reductase flavoprotein, catalytic domain"/>
    <property type="match status" value="1"/>
</dbReference>
<dbReference type="GO" id="GO:0010181">
    <property type="term" value="F:FMN binding"/>
    <property type="evidence" value="ECO:0007669"/>
    <property type="project" value="InterPro"/>
</dbReference>
<dbReference type="InterPro" id="IPR027477">
    <property type="entry name" value="Succ_DH/fumarate_Rdtase_cat_sf"/>
</dbReference>
<keyword evidence="3 6" id="KW-0274">FAD</keyword>
<sequence length="518" mass="55915">MKKEKDEMTKKGVSRRSILKGAVVMGAAAMGGGLALNMATPGTAEAMVKKLPSKWDETWDVVVVGSGFAGLAAAAEAAGGGAKVLILEKMPTYGGNSIINGGEYNSWDDELHLREKLNLGNDSVELHKSDTLKGGDFYGFPDLVDVFVQGATPALNWMIDEGGCKLRNILNRTGGHTAYRTHTNVEGVGRGYTDPLKKIAEGRGAKIRLNTKLTWIWRKDADPKSPIEGVEVLAGSKTKNIKVTKALIMASGGFSRDKKMLREFNPGILDEYNCTNHPGATGETIRMAQAICADSLQLAFIQLYPYAAPDTGILDAPAVYPFRGPGYGIVYVNKLGKRFVNEMERRDVVAMAQIKTKMKPTYSIFCEAMIPKMGTKEEVEKGIAKGRFVKADTIGELAGKLGIPAKDLEETINNHNKYMAEGKDPEFGRQFTKVMIPLTQGPFYAIAQWPAVHHTMGGIRINKNAQVIDIWGNVIPRLYAAGEVTGGVHGANRLGGNATPDAIAFGRVAGINAAKEKS</sequence>
<dbReference type="GO" id="GO:0051536">
    <property type="term" value="F:iron-sulfur cluster binding"/>
    <property type="evidence" value="ECO:0007669"/>
    <property type="project" value="UniProtKB-KW"/>
</dbReference>
<dbReference type="SUPFAM" id="SSF51905">
    <property type="entry name" value="FAD/NAD(P)-binding domain"/>
    <property type="match status" value="1"/>
</dbReference>
<keyword evidence="5" id="KW-0479">Metal-binding</keyword>
<name>A0A1H7W1C3_9BACT</name>
<dbReference type="PANTHER" id="PTHR43400">
    <property type="entry name" value="FUMARATE REDUCTASE"/>
    <property type="match status" value="1"/>
</dbReference>
<keyword evidence="7" id="KW-0472">Membrane</keyword>
<evidence type="ECO:0000256" key="6">
    <source>
        <dbReference type="RuleBase" id="RU366062"/>
    </source>
</evidence>
<evidence type="ECO:0000256" key="1">
    <source>
        <dbReference type="ARBA" id="ARBA00001974"/>
    </source>
</evidence>
<evidence type="ECO:0000256" key="3">
    <source>
        <dbReference type="ARBA" id="ARBA00022827"/>
    </source>
</evidence>
<gene>
    <name evidence="9" type="ORF">SAMN04489760_105108</name>
</gene>
<dbReference type="InterPro" id="IPR003953">
    <property type="entry name" value="FAD-dep_OxRdtase_2_FAD-bd"/>
</dbReference>
<keyword evidence="10" id="KW-1185">Reference proteome</keyword>
<dbReference type="Proteomes" id="UP000198744">
    <property type="component" value="Unassembled WGS sequence"/>
</dbReference>
<dbReference type="InterPro" id="IPR010960">
    <property type="entry name" value="Flavocytochrome_c"/>
</dbReference>
<dbReference type="InterPro" id="IPR006311">
    <property type="entry name" value="TAT_signal"/>
</dbReference>
<reference evidence="9 10" key="1">
    <citation type="submission" date="2016-10" db="EMBL/GenBank/DDBJ databases">
        <authorList>
            <person name="de Groot N.N."/>
        </authorList>
    </citation>
    <scope>NUCLEOTIDE SEQUENCE [LARGE SCALE GENOMIC DNA]</scope>
    <source>
        <strain evidence="9 10">DSM 8423</strain>
    </source>
</reference>
<dbReference type="NCBIfam" id="TIGR01813">
    <property type="entry name" value="flavo_cyto_c"/>
    <property type="match status" value="1"/>
</dbReference>
<evidence type="ECO:0000256" key="2">
    <source>
        <dbReference type="ARBA" id="ARBA00022630"/>
    </source>
</evidence>
<dbReference type="AlphaFoldDB" id="A0A1H7W1C3"/>
<comment type="similarity">
    <text evidence="6">Belongs to the FAD-dependent oxidoreductase 2 family. FRD/SDH subfamily.</text>
</comment>
<dbReference type="Pfam" id="PF00890">
    <property type="entry name" value="FAD_binding_2"/>
    <property type="match status" value="1"/>
</dbReference>
<keyword evidence="2 6" id="KW-0285">Flavoprotein</keyword>
<dbReference type="InterPro" id="IPR036188">
    <property type="entry name" value="FAD/NAD-bd_sf"/>
</dbReference>
<keyword evidence="7" id="KW-1133">Transmembrane helix</keyword>
<dbReference type="EMBL" id="FOBS01000005">
    <property type="protein sequence ID" value="SEM15291.1"/>
    <property type="molecule type" value="Genomic_DNA"/>
</dbReference>
<evidence type="ECO:0000256" key="4">
    <source>
        <dbReference type="ARBA" id="ARBA00023002"/>
    </source>
</evidence>
<feature type="transmembrane region" description="Helical" evidence="7">
    <location>
        <begin position="21"/>
        <end position="39"/>
    </location>
</feature>
<dbReference type="SUPFAM" id="SSF56425">
    <property type="entry name" value="Succinate dehydrogenase/fumarate reductase flavoprotein, catalytic domain"/>
    <property type="match status" value="1"/>
</dbReference>
<evidence type="ECO:0000256" key="5">
    <source>
        <dbReference type="ARBA" id="ARBA00023014"/>
    </source>
</evidence>
<keyword evidence="7" id="KW-0812">Transmembrane</keyword>
<feature type="domain" description="FAD-dependent oxidoreductase 2 FAD-binding" evidence="8">
    <location>
        <begin position="60"/>
        <end position="498"/>
    </location>
</feature>
<dbReference type="PANTHER" id="PTHR43400:SF7">
    <property type="entry name" value="FAD-DEPENDENT OXIDOREDUCTASE 2 FAD BINDING DOMAIN-CONTAINING PROTEIN"/>
    <property type="match status" value="1"/>
</dbReference>